<evidence type="ECO:0000256" key="1">
    <source>
        <dbReference type="ARBA" id="ARBA00005513"/>
    </source>
</evidence>
<evidence type="ECO:0000256" key="3">
    <source>
        <dbReference type="ARBA" id="ARBA00022547"/>
    </source>
</evidence>
<keyword evidence="2 13" id="KW-0813">Transport</keyword>
<dbReference type="PANTHER" id="PTHR33445:SF2">
    <property type="entry name" value="ATP SYNTHASE SUBUNIT B', CHLOROPLASTIC"/>
    <property type="match status" value="1"/>
</dbReference>
<dbReference type="Pfam" id="PF00430">
    <property type="entry name" value="ATP-synt_B"/>
    <property type="match status" value="1"/>
</dbReference>
<evidence type="ECO:0000256" key="10">
    <source>
        <dbReference type="ARBA" id="ARBA00025198"/>
    </source>
</evidence>
<gene>
    <name evidence="13" type="primary">atpF</name>
    <name evidence="16" type="ORF">H8B19_01105</name>
</gene>
<dbReference type="HAMAP" id="MF_01398">
    <property type="entry name" value="ATP_synth_b_bprime"/>
    <property type="match status" value="1"/>
</dbReference>
<dbReference type="GO" id="GO:0012505">
    <property type="term" value="C:endomembrane system"/>
    <property type="evidence" value="ECO:0007669"/>
    <property type="project" value="UniProtKB-SubCell"/>
</dbReference>
<dbReference type="GO" id="GO:0005886">
    <property type="term" value="C:plasma membrane"/>
    <property type="evidence" value="ECO:0007669"/>
    <property type="project" value="UniProtKB-SubCell"/>
</dbReference>
<evidence type="ECO:0000256" key="9">
    <source>
        <dbReference type="ARBA" id="ARBA00023310"/>
    </source>
</evidence>
<evidence type="ECO:0000256" key="4">
    <source>
        <dbReference type="ARBA" id="ARBA00022692"/>
    </source>
</evidence>
<dbReference type="Proteomes" id="UP000601768">
    <property type="component" value="Unassembled WGS sequence"/>
</dbReference>
<evidence type="ECO:0000256" key="12">
    <source>
        <dbReference type="ARBA" id="ARBA00037847"/>
    </source>
</evidence>
<feature type="transmembrane region" description="Helical" evidence="13">
    <location>
        <begin position="6"/>
        <end position="22"/>
    </location>
</feature>
<evidence type="ECO:0000256" key="2">
    <source>
        <dbReference type="ARBA" id="ARBA00022448"/>
    </source>
</evidence>
<evidence type="ECO:0000256" key="13">
    <source>
        <dbReference type="HAMAP-Rule" id="MF_01398"/>
    </source>
</evidence>
<keyword evidence="17" id="KW-1185">Reference proteome</keyword>
<organism evidence="16 17">
    <name type="scientific">Neptunicella marina</name>
    <dbReference type="NCBI Taxonomy" id="2125989"/>
    <lineage>
        <taxon>Bacteria</taxon>
        <taxon>Pseudomonadati</taxon>
        <taxon>Pseudomonadota</taxon>
        <taxon>Gammaproteobacteria</taxon>
        <taxon>Alteromonadales</taxon>
        <taxon>Alteromonadaceae</taxon>
        <taxon>Neptunicella</taxon>
    </lineage>
</organism>
<evidence type="ECO:0000256" key="8">
    <source>
        <dbReference type="ARBA" id="ARBA00023136"/>
    </source>
</evidence>
<keyword evidence="7 13" id="KW-0406">Ion transport</keyword>
<feature type="compositionally biased region" description="Polar residues" evidence="15">
    <location>
        <begin position="258"/>
        <end position="267"/>
    </location>
</feature>
<comment type="subunit">
    <text evidence="13">F-type ATPases have 2 components, F(1) - the catalytic core - and F(0) - the membrane proton channel. F(1) has five subunits: alpha(3), beta(3), gamma(1), delta(1), epsilon(1). F(0) has three main subunits: a(1), b(2) and c(10-14). The alpha and beta chains form an alternating ring which encloses part of the gamma chain. F(1) is attached to F(0) by a central stalk formed by the gamma and epsilon chains, while a peripheral stalk is formed by the delta and b chains.</text>
</comment>
<keyword evidence="13" id="KW-1003">Cell membrane</keyword>
<feature type="coiled-coil region" evidence="14">
    <location>
        <begin position="45"/>
        <end position="79"/>
    </location>
</feature>
<evidence type="ECO:0000313" key="16">
    <source>
        <dbReference type="EMBL" id="MBC3764460.1"/>
    </source>
</evidence>
<dbReference type="NCBIfam" id="TIGR03321">
    <property type="entry name" value="alt_F1F0_F0_B"/>
    <property type="match status" value="1"/>
</dbReference>
<dbReference type="InterPro" id="IPR050059">
    <property type="entry name" value="ATP_synthase_B_chain"/>
</dbReference>
<comment type="caution">
    <text evidence="16">The sequence shown here is derived from an EMBL/GenBank/DDBJ whole genome shotgun (WGS) entry which is preliminary data.</text>
</comment>
<accession>A0A8J6IRI0</accession>
<keyword evidence="5 13" id="KW-0375">Hydrogen ion transport</keyword>
<dbReference type="GO" id="GO:0045259">
    <property type="term" value="C:proton-transporting ATP synthase complex"/>
    <property type="evidence" value="ECO:0007669"/>
    <property type="project" value="UniProtKB-KW"/>
</dbReference>
<keyword evidence="4 13" id="KW-0812">Transmembrane</keyword>
<reference evidence="16" key="2">
    <citation type="submission" date="2020-08" db="EMBL/GenBank/DDBJ databases">
        <authorList>
            <person name="Lai Q."/>
        </authorList>
    </citation>
    <scope>NUCLEOTIDE SEQUENCE</scope>
    <source>
        <strain evidence="16">S27-2</strain>
    </source>
</reference>
<comment type="similarity">
    <text evidence="1 13">Belongs to the ATPase B chain family.</text>
</comment>
<dbReference type="GO" id="GO:0046933">
    <property type="term" value="F:proton-transporting ATP synthase activity, rotational mechanism"/>
    <property type="evidence" value="ECO:0007669"/>
    <property type="project" value="UniProtKB-UniRule"/>
</dbReference>
<evidence type="ECO:0000256" key="5">
    <source>
        <dbReference type="ARBA" id="ARBA00022781"/>
    </source>
</evidence>
<dbReference type="InterPro" id="IPR002146">
    <property type="entry name" value="ATP_synth_b/b'su_bac/chlpt"/>
</dbReference>
<dbReference type="InterPro" id="IPR017707">
    <property type="entry name" value="Alt_ATP_synth_F0_bsu"/>
</dbReference>
<dbReference type="CDD" id="cd06503">
    <property type="entry name" value="ATP-synt_Fo_b"/>
    <property type="match status" value="1"/>
</dbReference>
<dbReference type="AlphaFoldDB" id="A0A8J6IRI0"/>
<proteinExistence type="inferred from homology"/>
<keyword evidence="3 13" id="KW-0138">CF(0)</keyword>
<dbReference type="EMBL" id="JACNEP010000001">
    <property type="protein sequence ID" value="MBC3764460.1"/>
    <property type="molecule type" value="Genomic_DNA"/>
</dbReference>
<evidence type="ECO:0000313" key="17">
    <source>
        <dbReference type="Proteomes" id="UP000601768"/>
    </source>
</evidence>
<evidence type="ECO:0000256" key="7">
    <source>
        <dbReference type="ARBA" id="ARBA00023065"/>
    </source>
</evidence>
<feature type="region of interest" description="Disordered" evidence="15">
    <location>
        <begin position="258"/>
        <end position="280"/>
    </location>
</feature>
<protein>
    <recommendedName>
        <fullName evidence="13">ATP synthase subunit b</fullName>
    </recommendedName>
    <alternativeName>
        <fullName evidence="13">ATP synthase F(0) sector subunit b</fullName>
    </alternativeName>
    <alternativeName>
        <fullName evidence="13">ATPase subunit I</fullName>
    </alternativeName>
    <alternativeName>
        <fullName evidence="13">F-type ATPase subunit b</fullName>
        <shortName evidence="13">F-ATPase subunit b</shortName>
    </alternativeName>
</protein>
<reference evidence="16" key="1">
    <citation type="journal article" date="2018" name="Int. J. Syst. Evol. Microbiol.">
        <title>Neptunicella marina gen. nov., sp. nov., isolated from surface seawater.</title>
        <authorList>
            <person name="Liu X."/>
            <person name="Lai Q."/>
            <person name="Du Y."/>
            <person name="Zhang X."/>
            <person name="Liu Z."/>
            <person name="Sun F."/>
            <person name="Shao Z."/>
        </authorList>
    </citation>
    <scope>NUCLEOTIDE SEQUENCE</scope>
    <source>
        <strain evidence="16">S27-2</strain>
    </source>
</reference>
<evidence type="ECO:0000256" key="14">
    <source>
        <dbReference type="SAM" id="Coils"/>
    </source>
</evidence>
<keyword evidence="8 13" id="KW-0472">Membrane</keyword>
<name>A0A8J6IRI0_9ALTE</name>
<dbReference type="RefSeq" id="WP_186504932.1">
    <property type="nucleotide sequence ID" value="NZ_JACNEP010000001.1"/>
</dbReference>
<sequence length="280" mass="31568">MLIDWFTVGAQVLNFLLLVWLLKHFLYQPILNAIDARERETAKIINDAEKIKREASDQLHIYQQNNQLLEQQRQALITQATDEANQIRDRLLNKANQDAQQLTQQHLASISDEFIAIQQDIATKNLLEVFAISNKVLTELASQSLQESMFALFIQHLTAACSNMTTNPLVGLDEHNKILVRSRFALSQQQQQQIEQCLQQSLKSDTTLTSQVEYQHSEALLCGIEISTSGWKLAWSSANYLQQLQQRASELAKQLLPNTTQPASESPVNVDDNGANGASL</sequence>
<evidence type="ECO:0000256" key="11">
    <source>
        <dbReference type="ARBA" id="ARBA00025614"/>
    </source>
</evidence>
<comment type="subcellular location">
    <subcellularLocation>
        <location evidence="13">Cell membrane</location>
        <topology evidence="13">Single-pass membrane protein</topology>
    </subcellularLocation>
    <subcellularLocation>
        <location evidence="12">Endomembrane system</location>
        <topology evidence="12">Single-pass membrane protein</topology>
    </subcellularLocation>
</comment>
<dbReference type="GO" id="GO:0046961">
    <property type="term" value="F:proton-transporting ATPase activity, rotational mechanism"/>
    <property type="evidence" value="ECO:0007669"/>
    <property type="project" value="TreeGrafter"/>
</dbReference>
<comment type="function">
    <text evidence="10 13">F(1)F(0) ATP synthase produces ATP from ADP in the presence of a proton or sodium gradient. F-type ATPases consist of two structural domains, F(1) containing the extramembraneous catalytic core and F(0) containing the membrane proton channel, linked together by a central stalk and a peripheral stalk. During catalysis, ATP synthesis in the catalytic domain of F(1) is coupled via a rotary mechanism of the central stalk subunits to proton translocation.</text>
</comment>
<keyword evidence="6 13" id="KW-1133">Transmembrane helix</keyword>
<evidence type="ECO:0000256" key="15">
    <source>
        <dbReference type="SAM" id="MobiDB-lite"/>
    </source>
</evidence>
<evidence type="ECO:0000256" key="6">
    <source>
        <dbReference type="ARBA" id="ARBA00022989"/>
    </source>
</evidence>
<keyword evidence="9 13" id="KW-0066">ATP synthesis</keyword>
<dbReference type="PANTHER" id="PTHR33445">
    <property type="entry name" value="ATP SYNTHASE SUBUNIT B', CHLOROPLASTIC"/>
    <property type="match status" value="1"/>
</dbReference>
<comment type="function">
    <text evidence="11">Component of the F(0) channel, it forms part of the peripheral stalk, linking F(1) to F(0). The b'-subunit is a diverged and duplicated form of b found in plants and photosynthetic bacteria.</text>
</comment>
<keyword evidence="14" id="KW-0175">Coiled coil</keyword>